<dbReference type="Pfam" id="PF13193">
    <property type="entry name" value="AMP-binding_C"/>
    <property type="match status" value="5"/>
</dbReference>
<feature type="domain" description="Carrier" evidence="8">
    <location>
        <begin position="4151"/>
        <end position="4226"/>
    </location>
</feature>
<dbReference type="InterPro" id="IPR020845">
    <property type="entry name" value="AMP-binding_CS"/>
</dbReference>
<dbReference type="SUPFAM" id="SSF52777">
    <property type="entry name" value="CoA-dependent acyltransferases"/>
    <property type="match status" value="12"/>
</dbReference>
<dbReference type="Gene3D" id="3.40.50.980">
    <property type="match status" value="8"/>
</dbReference>
<dbReference type="NCBIfam" id="TIGR01733">
    <property type="entry name" value="AA-adenyl-dom"/>
    <property type="match status" value="5"/>
</dbReference>
<evidence type="ECO:0000256" key="1">
    <source>
        <dbReference type="ARBA" id="ARBA00001957"/>
    </source>
</evidence>
<dbReference type="InterPro" id="IPR010071">
    <property type="entry name" value="AA_adenyl_dom"/>
</dbReference>
<dbReference type="FunFam" id="3.40.50.12780:FF:000012">
    <property type="entry name" value="Non-ribosomal peptide synthetase"/>
    <property type="match status" value="2"/>
</dbReference>
<dbReference type="InterPro" id="IPR020806">
    <property type="entry name" value="PKS_PP-bd"/>
</dbReference>
<dbReference type="FunFam" id="3.30.300.30:FF:000010">
    <property type="entry name" value="Enterobactin synthetase component F"/>
    <property type="match status" value="4"/>
</dbReference>
<dbReference type="PROSITE" id="PS00455">
    <property type="entry name" value="AMP_BINDING"/>
    <property type="match status" value="4"/>
</dbReference>
<keyword evidence="3" id="KW-0596">Phosphopantetheine</keyword>
<evidence type="ECO:0000313" key="10">
    <source>
        <dbReference type="Proteomes" id="UP000656042"/>
    </source>
</evidence>
<dbReference type="CDD" id="cd19540">
    <property type="entry name" value="LCL_NRPS-like"/>
    <property type="match status" value="4"/>
</dbReference>
<evidence type="ECO:0000256" key="6">
    <source>
        <dbReference type="ARBA" id="ARBA00023194"/>
    </source>
</evidence>
<dbReference type="GO" id="GO:0017000">
    <property type="term" value="P:antibiotic biosynthetic process"/>
    <property type="evidence" value="ECO:0007669"/>
    <property type="project" value="UniProtKB-KW"/>
</dbReference>
<gene>
    <name evidence="9" type="ORF">GCM10012284_03770</name>
</gene>
<dbReference type="PROSITE" id="PS00012">
    <property type="entry name" value="PHOSPHOPANTETHEINE"/>
    <property type="match status" value="4"/>
</dbReference>
<keyword evidence="5" id="KW-0677">Repeat</keyword>
<protein>
    <recommendedName>
        <fullName evidence="8">Carrier domain-containing protein</fullName>
    </recommendedName>
</protein>
<dbReference type="GO" id="GO:0008610">
    <property type="term" value="P:lipid biosynthetic process"/>
    <property type="evidence" value="ECO:0007669"/>
    <property type="project" value="UniProtKB-ARBA"/>
</dbReference>
<evidence type="ECO:0000256" key="5">
    <source>
        <dbReference type="ARBA" id="ARBA00022737"/>
    </source>
</evidence>
<accession>A0A8J3BSG2</accession>
<evidence type="ECO:0000256" key="7">
    <source>
        <dbReference type="SAM" id="MobiDB-lite"/>
    </source>
</evidence>
<dbReference type="FunFam" id="1.10.1200.10:FF:000016">
    <property type="entry name" value="Non-ribosomal peptide synthase"/>
    <property type="match status" value="4"/>
</dbReference>
<dbReference type="Gene3D" id="3.30.300.30">
    <property type="match status" value="5"/>
</dbReference>
<comment type="cofactor">
    <cofactor evidence="1">
        <name>pantetheine 4'-phosphate</name>
        <dbReference type="ChEBI" id="CHEBI:47942"/>
    </cofactor>
</comment>
<dbReference type="InterPro" id="IPR009081">
    <property type="entry name" value="PP-bd_ACP"/>
</dbReference>
<dbReference type="InterPro" id="IPR045851">
    <property type="entry name" value="AMP-bd_C_sf"/>
</dbReference>
<feature type="region of interest" description="Disordered" evidence="7">
    <location>
        <begin position="3073"/>
        <end position="3100"/>
    </location>
</feature>
<dbReference type="InterPro" id="IPR006162">
    <property type="entry name" value="Ppantetheine_attach_site"/>
</dbReference>
<dbReference type="FunFam" id="3.30.559.30:FF:000001">
    <property type="entry name" value="Non-ribosomal peptide synthetase"/>
    <property type="match status" value="1"/>
</dbReference>
<reference evidence="9" key="2">
    <citation type="submission" date="2020-09" db="EMBL/GenBank/DDBJ databases">
        <authorList>
            <person name="Sun Q."/>
            <person name="Zhou Y."/>
        </authorList>
    </citation>
    <scope>NUCLEOTIDE SEQUENCE</scope>
    <source>
        <strain evidence="9">CGMCC 4.7299</strain>
    </source>
</reference>
<dbReference type="InterPro" id="IPR042099">
    <property type="entry name" value="ANL_N_sf"/>
</dbReference>
<feature type="region of interest" description="Disordered" evidence="7">
    <location>
        <begin position="5194"/>
        <end position="5215"/>
    </location>
</feature>
<sequence length="5783" mass="619321">MSQQPGAIEDILPLSPLQEGLLFHHVFDRSGTDVYTGQVVFDFAEPVDAPRLRAAARALVARHAALRVCFRQRRSGEWAQLVLTDVPDGWQEADLSQVPDPRRATEAERLVAEDRSRRFDLTRPPLLRFLLIDLGGGRQRLVMTNHHIVLDGWSLPILVRELFTLYGGDAAALPRVRPYRDYLSWVSAQDRAAAEQAWRGVLGDLSEPTLVAAGAAREPVIPEQVHGRLDETETAELTSWARERGVTVNTVVQAAWALTVGRLTGRDDVVVGVTVSGRPPEIDGIETMVGLTINTVPLRLRVRYGEPLGDLVSRLHAEQAHLLAHQHLSLSALRRFTAVPGQGELFDTLYVFQNYPSSGAGVPGLAGGPRLAKVYSRDATHYPLALIVGPGRSLRYHLDYRPDTFGRADAEAVTRRFTRVLRTLLSEPARPVSAIDVLEPGERRRVLTEWNRTERPAPAGLLPDLVRARAIEDGDRTAVVHDGARLTYAELDTRANRLAHHLITHGIGPERRVALALPRSADLIVALLAVLKTGAAYLPIDPGHPAERVSYLLADGKPALLLLRRDTADVVPDSPTPRLFLDEVELSGEPEHDPCDADRTGPLRPDGAAYLLYTSGSTGRPKGVVVSHGNLAHLAGWAVDRLGRDRLAHVLVSTSLNFDVSVFEIFSPLAAGGTVELVRDLLVLADSPWSGTLVSGVPSAFSNLVGQGGLRVRAGTALLAGETLTGPVVGQLRDALGGAEVINAYGPTETTVYATWWTADDGGPDPSAPPIGRPMDRVRVYVLDGGLAPVPPGTAGELYIAGAGLTRGYHDRPALTAERFVAAPFGTAGERMYRTGDLARWRADGCLEYLGRVDQQLKIRGHRIEPGEVEAALRTRPGVASAAVVPHGADPSGVHLVGYVVAQGGAALDVAEIRRDLGGILPDYLVPSAVIALPSLPLTATGKLDRSALPAPAFRASASGRAPRNPREEILCGLFAEVLGLPRVGVQDDFFALGGHSLLVTRLVSRVRAVLSVELSVRQVFDTPTVAGLAAALNDTDGVRAPLRPVERPARVPLSLAQQRLWFLSRLEGHAATYNMPLCLRLTGALDADALRAALTGLVRRHEPLRTILPEDADGPYQLVLPHAEVALPVVAVTGEQLRQRLAEAVREPLDPQTGPLLRAVLFRLSAAEHVLLVVVHHVAVDGWSVRILGRELAAAYGAHRQGEPAALPPLPVTYADFTLWQRELLGTDDDPDSIAGRQLAYWRKALAGMPEELGLPTDRPRPAMASYAGDKLEFEIGAGPHARLAELARAHQVSLFMVVQAGLAALLSRLSGTTDVPIGTPVAGRGDEALDGLVGLFINTLVLRNDLSGDPTFGQLLARVREAGLAAYGNGDVPFERLVEVLRPARSLARHPLFQVLLAFDNRHADDTGPQFPGLAVEAWPAGTTTARFDLHFTVHERVGPHGEPAGLHGTVEYSTELFDPATVRELTDRLVRLLRSGAADPSRPVRELDLLDDAELRRLLVEWNATASAAVEEPVAGLFASTAAGTPEAVALEAPGSVLTYAELNAAANRLAHHLNALGVGPETVVALALPRTAHLVTAMLAVLKAGGAYLPLDPELPAERLRYMLDDVSPAVVLTAGDWQPPGTGHRVVALDDPTTAAEVAALPVADPGGVPRRGDHPAYVIYTSGSTGHPKGVVVTGFGLSNFLTAMAARVPLTSGDRLLALTTVSFDIAALEIFLPLLSGATVVLSDRDAAREPAALLRRIAAERITVVQATPSLWHAIVAEPDRAELWDVRVLVGGEALTEDLARVLLERSQDVVNLYGPTETTVWSTTAAAGAALDSVGADGVLAIGRPIDNTRAYVLDAALRPAPPGVPGELYLAGEGLARGYHGRAGLTAERFVACPYGAAGDRMYRTGDLVRWDREGTLCFLGRVDHQVKLRGFRIEPGEIESALTSLPGVERAVVMVREDRPGDRRLVGYVVPAAGATPDGATVRHALAQHLPEYMVPSAVVLLDALPLTANGKVDRAALPAVASGAAAAGRTARTPREELLCEQFADVLGVPATAPDDDFFALGGHSLLATRLVSRIRAAFGVEVPIRQLFRTPTPAGLASALDGTAEARPAIRAGRRPRRLPLSPTQERLWFLYRFDGPSSAYNMPLAVRLTGRLDTEALRAALRDVVMRHEALRTVFGEDEHGSVQVILDSPPLDLEIVACPPEESPDRLSAAVRAPLDLTRAPVRALLLALGAEEHVLVLTVHHIAADGWSLPVLSRDLGEAYQARSAGETPGWRPLPLQYADYALWQRAVLGADDDPRSPIGRQLAYWTEALADLPAELTLPTDRPRPASASHRGARVEFEIPADAHERIVGLARETGSTVFMVLQAALAVLLHRLGAGADIPLGTPIAGRTDATVEDLVGPFINTLVLRNDLSGDPTFTELLARVRETDLAAYAHQDVPFERLVEVLRPERSPARHPLFQILLVFRTEAAGKPVAGLPGLTVTEVPSETGNARFDLLVGLTERRTPDGGAGGLRGSLEYSADLFEPDSAERLVSRLLRVVRAVTDAPERRVGAVDVLLTAERERMLTAWNAPGRQWPRTTLPALFEAHAAADPGRAAVLDGTRVLTYGELNTRANRLARHLIAQGAGPERLTAIAMPRSAEWIVALLAVLKTGGAWLPVDLAYPAERIEYMLGDARPGLVLADSRDPVPPPAAGRRHVMLDEVAASGALDRLRGDDLEPSELPATPLDGHPAYYVYTSGSTGRPKAVVMPAGALLNLLHWHHEELPAPAGTVVAQFTAVSFDVSAQEILSTLLFGKTLAVCPEEVRRDPERMVDWLERFAVAELYAPTLVVEAVCRAAGEQGRTLPALRRIAQAGEALTPHGAIQEFFRRAPGRALLNHYGPAETHVVTAYTMEGDAAAWPQAAPIGRPIANTGVYVLDDRLRPVAPGTAGELYLSGAGLARGYARRPALTAERFVACPFGAAGTRMYRTGDRCRWTGAGLLEYLGRVDDQVKIRGFRIEPGEVAAVLSAAEGVQRAAVVAREGASGGRQLVAYLVPAGDGTPDEPALRRYAAARLPDYMLPAAYVILPELPRTPNGKLDHRRLPAPSGADRPAGRSPRTPREETLRDLFAEVLRTPVVGTDDSFFHLGGHSLLVSRLVGRIRAVLGVELSIRQVFETPTVAGLAEVLTGADRALAGVIARPRPERIPLSYAQYRLWFLHRFEGPGPRYNIASAVELTGDLDRAALRAALADLSERHETLRTLVAEDADGPYQVLLPPSAVASGSIEVPVPPQELDARLAAEARHPFDLAAEMPFRAVLCTVDETGLQRHVLVLVMHHIAGDGWSMPLLAHDLGLAYAARRAGHAPQWTPLAVQYADFVLWQRDVLGAADDPRSPLARQMEYWRGALAGIPEEIDLPTDRPRPAAVSAAGGLVPLRIPAALRRRLADLAGQEQASLFMVLHAALAAFLTRLGAGTDIPIGAPIAGRGDESIADLVGFFVNTLVLRADTAGDPTFRELLRRVREVDLRAYAHQDVPFERLVEELRPVRSLSHHPLFQVSLALNNIERSAPLDLAGLQTRPRPLPTGTAKVDLSITLDDGADPDDGLRGVLEFSTDLFDPATAQALAERFVTLLSAAAGTPDRPVSSLGVLLPAEGDLLLSRWGDGGPAVPARLLPELLEAQVRRTPHRPAVEWGEAVLSYAELDTRANRLAHELIARGAGPERFVALALPRSPQWVVAMLATVKAGAAYLPVDLAQPPERIRHLLADARPLVVITESGLPATASDPLVLDDPAVVGRLAAQPATAPSDGDRRSPLHPASPAYLLYTSGSTGRPKGVVVTHAGLAGMLAAHVAAHGLDPSARVLQAVSLSFDASVADVAQTLVCGATLVLVPPDGPVAGADLARLLASRGITHVMLPPPVLGTVPAGEVPELRSIITGGEAVTADLVGRWTADGRRILDAYGPTEFTVTATISEPLRPDRAPHIGRPIPGARVYVVDEWLRPVPPGVPGELYLAGPGLARGYAGAAALTAERFVACPFGPAGARMYRTGDRVRWNRHGELSFVGRSDQQVKLRGFRIELGEIQSVLEDHPCVAQAAVVVRERASGERVLAAYAVRVPDAQTAPGELRDHLARYLPHYMVPGSVTTLPELPLTRNGKLDRAALPEPGEAVEPGAGTPPRDAWEEILCGLFAETLGLAHVGADDDFFALGGHSLLVTRLVSRVREAFGAELPIRAVFETPFPAGIAALLGRAGTGRRPLTAAPREEAAPLSYAQRRLWTLNQMQSGAATYNMPLALRLTGDLDRSALAAAVRDLAARHESLRTVYEEGPDGPVQRVLPADGPDAPAVREVPTTEAGLGDELAERSAYGFDLAAEPPLRVWLFRLPGGRDHVLLMLLHHIAADAWSIPLVLRDLAAAYTARRAGRAPGGAPLAPGYPDYAAWQRAELGLEDDPESTIARQLAYWREQLAGVPAELPLPVDRQRPPVPSYRGDRIDLPVPADLHAALERLARERGVTMFMLLQAVLGVLLSRVGAGTDIPIGAPIAGRTDRATEEMVGFFVNTLVLRTDVSGDPRFTELLDRVRRTGLAAYAHQDVPFERLVDALATERSPARHPLFQVVLSLDNTRAPAVVAPGTLPDLTVSPVSVHTGAVPFDLIFGFAERRDADGAPAGLHGTLEFATDLFDAATARLLAELFRRLLAEVVDDPDRRVQRIPLLDGAEHRRMSGAAEPGRAVRPWTWPEQFARTVRRTPDRVALVAGDTELTYAELDKRSDRLAGYLIARGAAPERFVALALPRTEDLIVATLAVLKTGAAFLPVDSAQPAERIAFVLAEADPVLAVTTAEIAGRPVWAGTDRVVLDDPATRAAVDACPATAPPARPGARCLTAAAYAIYTSGSTGRPKGVITTHTGLAGLARGHVEALGLDDTSRVLQLVSPAFDAAVGDLVMTLLTGTTLVLGPAHGHVGGDELAEWVGRYAISHLALPPVLLGTLDPAAVPSLRAVLAGGESLPAETVRRWHLAGRRVINVYGSTESTVLTTMSEPQTGEQAPDAGRAIPGDGLRVLDVALNPVPPGVTGEAYLAGLGVGRGYLGRPGMTAERFVADPFGPPGARMYRTGDLVRWSAKDTVVFVGRTDEQVKIRGFRVEPGEIEAVLITHPEVSQALVVARNDQPGEHRLVAYVVPAGDRLDEAPLLRHAASRLPDYMVPSAFVPLDALPLTANGKVDRRALPAPRPETEPRGRAPRTDRERVLCDLFAEVLGRDSVGADESFFALGGDSIMSIQLVSRARRAGLVLAARDVFTHKTAAALAAAAVAQDESRPVAADDGVGPFPPTPIMHWFADLGGPVDRLTQWRSLAAPAGCDLPKLTETVQTLLDHHDALRIRMSVADRTAEVLPPGAVRAAQCVRRVDLAGLSGEEARARMSAEATAARERLEIGVGHLVEVLWFDRGPDTRGVVFVDVHHLAVDAVSWQILLADLAETWTAVDAGHRPALAPVGTSFRRWAHRLVEWGSAPAADEVEYWVRTAQGATAQLGDRRLDPARDVSAAAAMVTLTLPAEITEAVLTTVPEAFHAGVTDVLLSGLAIAFAETRGDRAVLVDLESHGRAEELLGDADVSRTMGWFTGMYPVRLDLGPVDRAAARSDGAQAARVLKHLKEQLRAVPRNGLGYGLLRYLHPETGRVLAGLPAAQVGFNYLGRSTESTGAEAPPWGVLADLGGIGGQDPAMRLPHPLEIAAVTRVTDGESRLVAHWLWPRDLLTEREVRDLAEAWFRALTMLARHVADPDAGGRTPSDLALTTLSQSEIDLLEAEWRRPQ</sequence>
<keyword evidence="10" id="KW-1185">Reference proteome</keyword>
<dbReference type="CDD" id="cd05930">
    <property type="entry name" value="A_NRPS"/>
    <property type="match status" value="2"/>
</dbReference>
<dbReference type="InterPro" id="IPR025110">
    <property type="entry name" value="AMP-bd_C"/>
</dbReference>
<dbReference type="FunFam" id="3.40.50.980:FF:000001">
    <property type="entry name" value="Non-ribosomal peptide synthetase"/>
    <property type="match status" value="3"/>
</dbReference>
<feature type="domain" description="Carrier" evidence="8">
    <location>
        <begin position="962"/>
        <end position="1037"/>
    </location>
</feature>
<dbReference type="Pfam" id="PF00550">
    <property type="entry name" value="PP-binding"/>
    <property type="match status" value="5"/>
</dbReference>
<keyword evidence="6" id="KW-0045">Antibiotic biosynthesis</keyword>
<evidence type="ECO:0000256" key="4">
    <source>
        <dbReference type="ARBA" id="ARBA00022553"/>
    </source>
</evidence>
<feature type="domain" description="Carrier" evidence="8">
    <location>
        <begin position="2024"/>
        <end position="2099"/>
    </location>
</feature>
<dbReference type="NCBIfam" id="NF003417">
    <property type="entry name" value="PRK04813.1"/>
    <property type="match status" value="6"/>
</dbReference>
<feature type="domain" description="Carrier" evidence="8">
    <location>
        <begin position="5212"/>
        <end position="5286"/>
    </location>
</feature>
<dbReference type="Gene3D" id="3.40.50.12780">
    <property type="entry name" value="N-terminal domain of ligase-like"/>
    <property type="match status" value="1"/>
</dbReference>
<dbReference type="GO" id="GO:0044550">
    <property type="term" value="P:secondary metabolite biosynthetic process"/>
    <property type="evidence" value="ECO:0007669"/>
    <property type="project" value="UniProtKB-ARBA"/>
</dbReference>
<dbReference type="FunFam" id="2.30.38.10:FF:000001">
    <property type="entry name" value="Non-ribosomal peptide synthetase PvdI"/>
    <property type="match status" value="3"/>
</dbReference>
<dbReference type="InterPro" id="IPR000873">
    <property type="entry name" value="AMP-dep_synth/lig_dom"/>
</dbReference>
<dbReference type="Pfam" id="PF00501">
    <property type="entry name" value="AMP-binding"/>
    <property type="match status" value="5"/>
</dbReference>
<evidence type="ECO:0000256" key="2">
    <source>
        <dbReference type="ARBA" id="ARBA00006432"/>
    </source>
</evidence>
<dbReference type="Pfam" id="PF00668">
    <property type="entry name" value="Condensation"/>
    <property type="match status" value="6"/>
</dbReference>
<dbReference type="Gene3D" id="3.30.559.10">
    <property type="entry name" value="Chloramphenicol acetyltransferase-like domain"/>
    <property type="match status" value="6"/>
</dbReference>
<dbReference type="InterPro" id="IPR010060">
    <property type="entry name" value="NRPS_synth"/>
</dbReference>
<dbReference type="Gene3D" id="2.30.38.10">
    <property type="entry name" value="Luciferase, Domain 3"/>
    <property type="match status" value="4"/>
</dbReference>
<dbReference type="GO" id="GO:0003824">
    <property type="term" value="F:catalytic activity"/>
    <property type="evidence" value="ECO:0007669"/>
    <property type="project" value="InterPro"/>
</dbReference>
<dbReference type="GO" id="GO:0072330">
    <property type="term" value="P:monocarboxylic acid biosynthetic process"/>
    <property type="evidence" value="ECO:0007669"/>
    <property type="project" value="UniProtKB-ARBA"/>
</dbReference>
<dbReference type="CDD" id="cd19543">
    <property type="entry name" value="DCL_NRPS"/>
    <property type="match status" value="1"/>
</dbReference>
<dbReference type="InterPro" id="IPR036736">
    <property type="entry name" value="ACP-like_sf"/>
</dbReference>
<dbReference type="RefSeq" id="WP_189077243.1">
    <property type="nucleotide sequence ID" value="NZ_BMMX01000001.1"/>
</dbReference>
<organism evidence="9 10">
    <name type="scientific">Mangrovihabitans endophyticus</name>
    <dbReference type="NCBI Taxonomy" id="1751298"/>
    <lineage>
        <taxon>Bacteria</taxon>
        <taxon>Bacillati</taxon>
        <taxon>Actinomycetota</taxon>
        <taxon>Actinomycetes</taxon>
        <taxon>Micromonosporales</taxon>
        <taxon>Micromonosporaceae</taxon>
        <taxon>Mangrovihabitans</taxon>
    </lineage>
</organism>
<dbReference type="GO" id="GO:0043041">
    <property type="term" value="P:amino acid activation for nonribosomal peptide biosynthetic process"/>
    <property type="evidence" value="ECO:0007669"/>
    <property type="project" value="TreeGrafter"/>
</dbReference>
<dbReference type="NCBIfam" id="NF004282">
    <property type="entry name" value="PRK05691.1"/>
    <property type="match status" value="5"/>
</dbReference>
<comment type="caution">
    <text evidence="9">The sequence shown here is derived from an EMBL/GenBank/DDBJ whole genome shotgun (WGS) entry which is preliminary data.</text>
</comment>
<proteinExistence type="inferred from homology"/>
<dbReference type="Gene3D" id="3.30.559.30">
    <property type="entry name" value="Nonribosomal peptide synthetase, condensation domain"/>
    <property type="match status" value="6"/>
</dbReference>
<dbReference type="PANTHER" id="PTHR45527">
    <property type="entry name" value="NONRIBOSOMAL PEPTIDE SYNTHETASE"/>
    <property type="match status" value="1"/>
</dbReference>
<dbReference type="SUPFAM" id="SSF47336">
    <property type="entry name" value="ACP-like"/>
    <property type="match status" value="5"/>
</dbReference>
<dbReference type="NCBIfam" id="TIGR01720">
    <property type="entry name" value="NRPS-para261"/>
    <property type="match status" value="1"/>
</dbReference>
<dbReference type="PROSITE" id="PS50075">
    <property type="entry name" value="CARRIER"/>
    <property type="match status" value="5"/>
</dbReference>
<name>A0A8J3BSG2_9ACTN</name>
<dbReference type="GO" id="GO:0005829">
    <property type="term" value="C:cytosol"/>
    <property type="evidence" value="ECO:0007669"/>
    <property type="project" value="TreeGrafter"/>
</dbReference>
<comment type="similarity">
    <text evidence="2">Belongs to the ATP-dependent AMP-binding enzyme family.</text>
</comment>
<feature type="domain" description="Carrier" evidence="8">
    <location>
        <begin position="3094"/>
        <end position="3169"/>
    </location>
</feature>
<evidence type="ECO:0000313" key="9">
    <source>
        <dbReference type="EMBL" id="GGK73127.1"/>
    </source>
</evidence>
<dbReference type="PANTHER" id="PTHR45527:SF1">
    <property type="entry name" value="FATTY ACID SYNTHASE"/>
    <property type="match status" value="1"/>
</dbReference>
<dbReference type="InterPro" id="IPR023213">
    <property type="entry name" value="CAT-like_dom_sf"/>
</dbReference>
<dbReference type="InterPro" id="IPR001242">
    <property type="entry name" value="Condensation_dom"/>
</dbReference>
<dbReference type="SUPFAM" id="SSF56801">
    <property type="entry name" value="Acetyl-CoA synthetase-like"/>
    <property type="match status" value="5"/>
</dbReference>
<keyword evidence="4" id="KW-0597">Phosphoprotein</keyword>
<dbReference type="Gene3D" id="1.10.1200.10">
    <property type="entry name" value="ACP-like"/>
    <property type="match status" value="5"/>
</dbReference>
<dbReference type="FunFam" id="1.10.1200.10:FF:000005">
    <property type="entry name" value="Nonribosomal peptide synthetase 1"/>
    <property type="match status" value="1"/>
</dbReference>
<dbReference type="Proteomes" id="UP000656042">
    <property type="component" value="Unassembled WGS sequence"/>
</dbReference>
<evidence type="ECO:0000256" key="3">
    <source>
        <dbReference type="ARBA" id="ARBA00022450"/>
    </source>
</evidence>
<dbReference type="EMBL" id="BMMX01000001">
    <property type="protein sequence ID" value="GGK73127.1"/>
    <property type="molecule type" value="Genomic_DNA"/>
</dbReference>
<evidence type="ECO:0000259" key="8">
    <source>
        <dbReference type="PROSITE" id="PS50075"/>
    </source>
</evidence>
<dbReference type="SMART" id="SM00823">
    <property type="entry name" value="PKS_PP"/>
    <property type="match status" value="5"/>
</dbReference>
<reference evidence="9" key="1">
    <citation type="journal article" date="2014" name="Int. J. Syst. Evol. Microbiol.">
        <title>Complete genome sequence of Corynebacterium casei LMG S-19264T (=DSM 44701T), isolated from a smear-ripened cheese.</title>
        <authorList>
            <consortium name="US DOE Joint Genome Institute (JGI-PGF)"/>
            <person name="Walter F."/>
            <person name="Albersmeier A."/>
            <person name="Kalinowski J."/>
            <person name="Ruckert C."/>
        </authorList>
    </citation>
    <scope>NUCLEOTIDE SEQUENCE</scope>
    <source>
        <strain evidence="9">CGMCC 4.7299</strain>
    </source>
</reference>
<dbReference type="GO" id="GO:0031177">
    <property type="term" value="F:phosphopantetheine binding"/>
    <property type="evidence" value="ECO:0007669"/>
    <property type="project" value="InterPro"/>
</dbReference>